<evidence type="ECO:0000256" key="8">
    <source>
        <dbReference type="ARBA" id="ARBA00022989"/>
    </source>
</evidence>
<reference evidence="12 13" key="1">
    <citation type="submission" date="2023-07" db="EMBL/GenBank/DDBJ databases">
        <title>Functional and genomic diversity of the sorghum phyllosphere microbiome.</title>
        <authorList>
            <person name="Shade A."/>
        </authorList>
    </citation>
    <scope>NUCLEOTIDE SEQUENCE [LARGE SCALE GENOMIC DNA]</scope>
    <source>
        <strain evidence="12 13">SORGH_AS_0887</strain>
    </source>
</reference>
<evidence type="ECO:0000256" key="1">
    <source>
        <dbReference type="ARBA" id="ARBA00004377"/>
    </source>
</evidence>
<evidence type="ECO:0000256" key="3">
    <source>
        <dbReference type="ARBA" id="ARBA00021539"/>
    </source>
</evidence>
<dbReference type="InterPro" id="IPR010055">
    <property type="entry name" value="T2SS_protein-GspJ"/>
</dbReference>
<dbReference type="Pfam" id="PF11612">
    <property type="entry name" value="T2SSJ"/>
    <property type="match status" value="1"/>
</dbReference>
<dbReference type="EMBL" id="JAUTBK010000002">
    <property type="protein sequence ID" value="MDQ1210438.1"/>
    <property type="molecule type" value="Genomic_DNA"/>
</dbReference>
<keyword evidence="9 11" id="KW-0472">Membrane</keyword>
<evidence type="ECO:0000313" key="13">
    <source>
        <dbReference type="Proteomes" id="UP001233360"/>
    </source>
</evidence>
<evidence type="ECO:0000256" key="11">
    <source>
        <dbReference type="SAM" id="Phobius"/>
    </source>
</evidence>
<dbReference type="Pfam" id="PF07963">
    <property type="entry name" value="N_methyl"/>
    <property type="match status" value="1"/>
</dbReference>
<accession>A0ABU0V0S0</accession>
<comment type="caution">
    <text evidence="12">The sequence shown here is derived from an EMBL/GenBank/DDBJ whole genome shotgun (WGS) entry which is preliminary data.</text>
</comment>
<dbReference type="NCBIfam" id="TIGR02532">
    <property type="entry name" value="IV_pilin_GFxxxE"/>
    <property type="match status" value="1"/>
</dbReference>
<keyword evidence="13" id="KW-1185">Reference proteome</keyword>
<name>A0ABU0V0S0_ACIBI</name>
<keyword evidence="7 11" id="KW-0812">Transmembrane</keyword>
<keyword evidence="5" id="KW-0488">Methylation</keyword>
<sequence length="208" mass="23855">MKRHLGFTLIELLVSIAIFAILSALGWKIFDYLIKIKDRNQTYEQQLFELQDAYQLLLRDSLQIIPNTANINGQLRPALSLSENILQFSKGGVSDPLKEGLAPYERIEYRYVASEKVVYRLKYKNLNVVSSEQPVSSVVLKNVDQFQIVVLNPQLSTQWPDPQIDLTQSQNLRILPRGLKVNLNIAGTEYEWIFPLMDTQFLSGVQNN</sequence>
<keyword evidence="6" id="KW-0997">Cell inner membrane</keyword>
<evidence type="ECO:0000256" key="7">
    <source>
        <dbReference type="ARBA" id="ARBA00022692"/>
    </source>
</evidence>
<evidence type="ECO:0000256" key="5">
    <source>
        <dbReference type="ARBA" id="ARBA00022481"/>
    </source>
</evidence>
<feature type="coiled-coil region" evidence="10">
    <location>
        <begin position="33"/>
        <end position="60"/>
    </location>
</feature>
<dbReference type="SUPFAM" id="SSF54523">
    <property type="entry name" value="Pili subunits"/>
    <property type="match status" value="2"/>
</dbReference>
<dbReference type="PANTHER" id="PTHR39583">
    <property type="entry name" value="TYPE II SECRETION SYSTEM PROTEIN J-RELATED"/>
    <property type="match status" value="1"/>
</dbReference>
<evidence type="ECO:0000256" key="9">
    <source>
        <dbReference type="ARBA" id="ARBA00023136"/>
    </source>
</evidence>
<comment type="similarity">
    <text evidence="2">Belongs to the GSP J family.</text>
</comment>
<keyword evidence="4" id="KW-1003">Cell membrane</keyword>
<organism evidence="12 13">
    <name type="scientific">Acinetobacter baylyi</name>
    <dbReference type="NCBI Taxonomy" id="202950"/>
    <lineage>
        <taxon>Bacteria</taxon>
        <taxon>Pseudomonadati</taxon>
        <taxon>Pseudomonadota</taxon>
        <taxon>Gammaproteobacteria</taxon>
        <taxon>Moraxellales</taxon>
        <taxon>Moraxellaceae</taxon>
        <taxon>Acinetobacter</taxon>
    </lineage>
</organism>
<evidence type="ECO:0000256" key="4">
    <source>
        <dbReference type="ARBA" id="ARBA00022475"/>
    </source>
</evidence>
<dbReference type="Proteomes" id="UP001233360">
    <property type="component" value="Unassembled WGS sequence"/>
</dbReference>
<protein>
    <recommendedName>
        <fullName evidence="3">Type II secretion system protein J</fullName>
    </recommendedName>
</protein>
<dbReference type="InterPro" id="IPR012902">
    <property type="entry name" value="N_methyl_site"/>
</dbReference>
<dbReference type="InterPro" id="IPR051621">
    <property type="entry name" value="T2SS_protein_J"/>
</dbReference>
<dbReference type="PANTHER" id="PTHR39583:SF2">
    <property type="entry name" value="TYPE II SECRETION SYSTEM PROTEIN J"/>
    <property type="match status" value="1"/>
</dbReference>
<dbReference type="Gene3D" id="3.10.610.10">
    <property type="entry name" value="GSPII I/J protein-like"/>
    <property type="match status" value="1"/>
</dbReference>
<feature type="transmembrane region" description="Helical" evidence="11">
    <location>
        <begin position="6"/>
        <end position="30"/>
    </location>
</feature>
<keyword evidence="8 11" id="KW-1133">Transmembrane helix</keyword>
<evidence type="ECO:0000256" key="2">
    <source>
        <dbReference type="ARBA" id="ARBA00011084"/>
    </source>
</evidence>
<comment type="subcellular location">
    <subcellularLocation>
        <location evidence="1">Cell inner membrane</location>
        <topology evidence="1">Single-pass membrane protein</topology>
    </subcellularLocation>
</comment>
<gene>
    <name evidence="12" type="ORF">QE380_003361</name>
</gene>
<dbReference type="RefSeq" id="WP_307005067.1">
    <property type="nucleotide sequence ID" value="NZ_JAUTBK010000002.1"/>
</dbReference>
<dbReference type="NCBIfam" id="TIGR01711">
    <property type="entry name" value="gspJ"/>
    <property type="match status" value="1"/>
</dbReference>
<evidence type="ECO:0000256" key="10">
    <source>
        <dbReference type="SAM" id="Coils"/>
    </source>
</evidence>
<dbReference type="InterPro" id="IPR045584">
    <property type="entry name" value="Pilin-like"/>
</dbReference>
<evidence type="ECO:0000256" key="6">
    <source>
        <dbReference type="ARBA" id="ARBA00022519"/>
    </source>
</evidence>
<keyword evidence="10" id="KW-0175">Coiled coil</keyword>
<proteinExistence type="inferred from homology"/>
<evidence type="ECO:0000313" key="12">
    <source>
        <dbReference type="EMBL" id="MDQ1210438.1"/>
    </source>
</evidence>